<keyword evidence="1 2" id="KW-0732">Signal</keyword>
<feature type="signal peptide" evidence="2">
    <location>
        <begin position="1"/>
        <end position="33"/>
    </location>
</feature>
<dbReference type="InterPro" id="IPR028994">
    <property type="entry name" value="Integrin_alpha_N"/>
</dbReference>
<keyword evidence="4" id="KW-1185">Reference proteome</keyword>
<dbReference type="Gene3D" id="2.130.10.10">
    <property type="entry name" value="YVTN repeat-like/Quinoprotein amine dehydrogenase"/>
    <property type="match status" value="1"/>
</dbReference>
<dbReference type="RefSeq" id="WP_065917923.1">
    <property type="nucleotide sequence ID" value="NZ_CP016793.1"/>
</dbReference>
<evidence type="ECO:0000256" key="1">
    <source>
        <dbReference type="ARBA" id="ARBA00022729"/>
    </source>
</evidence>
<dbReference type="InterPro" id="IPR013517">
    <property type="entry name" value="FG-GAP"/>
</dbReference>
<name>A0A1B2HPB8_9PSEU</name>
<feature type="chain" id="PRO_5008538378" description="NlpC/P60 domain-containing protein" evidence="2">
    <location>
        <begin position="34"/>
        <end position="454"/>
    </location>
</feature>
<dbReference type="STRING" id="1586287.BBK82_29580"/>
<gene>
    <name evidence="3" type="ORF">BBK82_29580</name>
</gene>
<reference evidence="3 4" key="1">
    <citation type="submission" date="2016-07" db="EMBL/GenBank/DDBJ databases">
        <title>Complete genome sequence of the Lentzea guizhouensis DHS C013.</title>
        <authorList>
            <person name="Cao C."/>
        </authorList>
    </citation>
    <scope>NUCLEOTIDE SEQUENCE [LARGE SCALE GENOMIC DNA]</scope>
    <source>
        <strain evidence="3 4">DHS C013</strain>
    </source>
</reference>
<dbReference type="InterPro" id="IPR038765">
    <property type="entry name" value="Papain-like_cys_pep_sf"/>
</dbReference>
<evidence type="ECO:0008006" key="5">
    <source>
        <dbReference type="Google" id="ProtNLM"/>
    </source>
</evidence>
<dbReference type="PANTHER" id="PTHR44103:SF1">
    <property type="entry name" value="PROPROTEIN CONVERTASE P"/>
    <property type="match status" value="1"/>
</dbReference>
<evidence type="ECO:0000256" key="2">
    <source>
        <dbReference type="SAM" id="SignalP"/>
    </source>
</evidence>
<proteinExistence type="predicted"/>
<dbReference type="Gene3D" id="3.90.1720.10">
    <property type="entry name" value="endopeptidase domain like (from Nostoc punctiforme)"/>
    <property type="match status" value="1"/>
</dbReference>
<evidence type="ECO:0000313" key="3">
    <source>
        <dbReference type="EMBL" id="ANZ39582.1"/>
    </source>
</evidence>
<organism evidence="3 4">
    <name type="scientific">Lentzea guizhouensis</name>
    <dbReference type="NCBI Taxonomy" id="1586287"/>
    <lineage>
        <taxon>Bacteria</taxon>
        <taxon>Bacillati</taxon>
        <taxon>Actinomycetota</taxon>
        <taxon>Actinomycetes</taxon>
        <taxon>Pseudonocardiales</taxon>
        <taxon>Pseudonocardiaceae</taxon>
        <taxon>Lentzea</taxon>
    </lineage>
</organism>
<protein>
    <recommendedName>
        <fullName evidence="5">NlpC/P60 domain-containing protein</fullName>
    </recommendedName>
</protein>
<evidence type="ECO:0000313" key="4">
    <source>
        <dbReference type="Proteomes" id="UP000093053"/>
    </source>
</evidence>
<dbReference type="Proteomes" id="UP000093053">
    <property type="component" value="Chromosome"/>
</dbReference>
<dbReference type="Pfam" id="PF13517">
    <property type="entry name" value="FG-GAP_3"/>
    <property type="match status" value="1"/>
</dbReference>
<dbReference type="AlphaFoldDB" id="A0A1B2HPB8"/>
<dbReference type="EMBL" id="CP016793">
    <property type="protein sequence ID" value="ANZ39582.1"/>
    <property type="molecule type" value="Genomic_DNA"/>
</dbReference>
<dbReference type="SUPFAM" id="SSF54001">
    <property type="entry name" value="Cysteine proteinases"/>
    <property type="match status" value="1"/>
</dbReference>
<accession>A0A1B2HPB8</accession>
<dbReference type="OrthoDB" id="9815928at2"/>
<dbReference type="SUPFAM" id="SSF69318">
    <property type="entry name" value="Integrin alpha N-terminal domain"/>
    <property type="match status" value="1"/>
</dbReference>
<dbReference type="PANTHER" id="PTHR44103">
    <property type="entry name" value="PROPROTEIN CONVERTASE P"/>
    <property type="match status" value="1"/>
</dbReference>
<dbReference type="InterPro" id="IPR015943">
    <property type="entry name" value="WD40/YVTN_repeat-like_dom_sf"/>
</dbReference>
<dbReference type="KEGG" id="led:BBK82_29580"/>
<sequence>MSIKTTLRNVLLATTAVASLFSGTALVSTPAIAADQASGGFTAQAENRPITRDQVLARAKAWVDAKVPYSNTAYRDGYRQDCSGFVSYAWTASTSFTTRTLQSISQRITKDDLKPGDILLWKNPDPNKMGHVRIFTGWTDDSRTRLTTYEQTPPHAIAATYTWNETAADGYLPYRYNHIIETGTRAPGASLSGDARAEIVKIETNGEARSWYNNLGFAAMPWGGDSEIIATGATDPARVRFADLSGDGKKEYIYIQENGEVRAWYNQLGFDSMPWGGDSQVIVTGATDPSRVHFADLSGDGKAEYLYVQENGEVRSWYNALGFAAMPWGGDSQVVVTGATEPARVRFADLSGDGKAEYSYVQTNGEVRSWYNAKGFAAMPWGGDSQVIVTGATDPARVRLMDLSGDGKAEYAYVQENGEVRAWYNAKGFAAMPWGGDSQVIATGFTEPARTLFA</sequence>